<evidence type="ECO:0008006" key="4">
    <source>
        <dbReference type="Google" id="ProtNLM"/>
    </source>
</evidence>
<evidence type="ECO:0000256" key="1">
    <source>
        <dbReference type="SAM" id="Phobius"/>
    </source>
</evidence>
<dbReference type="Proteomes" id="UP000321079">
    <property type="component" value="Unassembled WGS sequence"/>
</dbReference>
<keyword evidence="1" id="KW-0812">Transmembrane</keyword>
<dbReference type="AlphaFoldDB" id="A0A511B5V2"/>
<dbReference type="EMBL" id="BJVA01000004">
    <property type="protein sequence ID" value="GEK95816.1"/>
    <property type="molecule type" value="Genomic_DNA"/>
</dbReference>
<feature type="transmembrane region" description="Helical" evidence="1">
    <location>
        <begin position="125"/>
        <end position="146"/>
    </location>
</feature>
<evidence type="ECO:0000313" key="3">
    <source>
        <dbReference type="Proteomes" id="UP000321079"/>
    </source>
</evidence>
<name>A0A511B5V2_9PROT</name>
<feature type="transmembrane region" description="Helical" evidence="1">
    <location>
        <begin position="235"/>
        <end position="257"/>
    </location>
</feature>
<evidence type="ECO:0000313" key="2">
    <source>
        <dbReference type="EMBL" id="GEK95816.1"/>
    </source>
</evidence>
<feature type="transmembrane region" description="Helical" evidence="1">
    <location>
        <begin position="99"/>
        <end position="118"/>
    </location>
</feature>
<organism evidence="2 3">
    <name type="scientific">Gluconobacter kanchanaburiensis NBRC 103587</name>
    <dbReference type="NCBI Taxonomy" id="1307948"/>
    <lineage>
        <taxon>Bacteria</taxon>
        <taxon>Pseudomonadati</taxon>
        <taxon>Pseudomonadota</taxon>
        <taxon>Alphaproteobacteria</taxon>
        <taxon>Acetobacterales</taxon>
        <taxon>Acetobacteraceae</taxon>
        <taxon>Gluconobacter</taxon>
    </lineage>
</organism>
<sequence length="288" mass="30199">MHEIGMLLLTVLELLFQLVLLLVLAPLMGWCLDELPLWLGGRGVSPLRFRLLRSARFWGGLLKVPLAGPVALALTTAILTLSCLPAITTGSALSGLADPLMMGLLVLLGRGFLARFLLQGERGRLGAAFLLLCLTEALIALAAPGTDGLAGLCAMLHIEPEPGLEGALAACALALGIACPPLRGEDVTRMLCSVRDQQEREATRSVADILNCGWLLLLADLSLPVSVGLAQGGVAGWWLGLMALAVRLVLTVMVVIGLRLMAQECSARLTALFAGVALLLALAGRFGT</sequence>
<keyword evidence="3" id="KW-1185">Reference proteome</keyword>
<comment type="caution">
    <text evidence="2">The sequence shown here is derived from an EMBL/GenBank/DDBJ whole genome shotgun (WGS) entry which is preliminary data.</text>
</comment>
<feature type="transmembrane region" description="Helical" evidence="1">
    <location>
        <begin position="7"/>
        <end position="29"/>
    </location>
</feature>
<gene>
    <name evidence="2" type="ORF">GKA01_10130</name>
</gene>
<reference evidence="2 3" key="1">
    <citation type="submission" date="2019-07" db="EMBL/GenBank/DDBJ databases">
        <title>Whole genome shotgun sequence of Gluconobacter kanchanaburiensis NBRC 103587.</title>
        <authorList>
            <person name="Hosoyama A."/>
            <person name="Uohara A."/>
            <person name="Ohji S."/>
            <person name="Ichikawa N."/>
        </authorList>
    </citation>
    <scope>NUCLEOTIDE SEQUENCE [LARGE SCALE GENOMIC DNA]</scope>
    <source>
        <strain evidence="2 3">NBRC 103587</strain>
    </source>
</reference>
<feature type="transmembrane region" description="Helical" evidence="1">
    <location>
        <begin position="269"/>
        <end position="287"/>
    </location>
</feature>
<feature type="transmembrane region" description="Helical" evidence="1">
    <location>
        <begin position="64"/>
        <end position="87"/>
    </location>
</feature>
<keyword evidence="1" id="KW-0472">Membrane</keyword>
<keyword evidence="1" id="KW-1133">Transmembrane helix</keyword>
<proteinExistence type="predicted"/>
<accession>A0A511B5V2</accession>
<protein>
    <recommendedName>
        <fullName evidence="4">Formate hydrogenlyase subunit 4</fullName>
    </recommendedName>
</protein>